<name>A0A4R8F1L4_9BACT</name>
<evidence type="ECO:0000313" key="2">
    <source>
        <dbReference type="Proteomes" id="UP000294817"/>
    </source>
</evidence>
<accession>A0A4R8F1L4</accession>
<proteinExistence type="predicted"/>
<protein>
    <recommendedName>
        <fullName evidence="3">WG repeat protein</fullName>
    </recommendedName>
</protein>
<keyword evidence="2" id="KW-1185">Reference proteome</keyword>
<gene>
    <name evidence="1" type="ORF">C8D74_1026</name>
</gene>
<evidence type="ECO:0000313" key="1">
    <source>
        <dbReference type="EMBL" id="TDX17065.1"/>
    </source>
</evidence>
<dbReference type="RefSeq" id="WP_103877237.1">
    <property type="nucleotide sequence ID" value="NZ_SODZ01000002.1"/>
</dbReference>
<reference evidence="1 2" key="1">
    <citation type="submission" date="2019-03" db="EMBL/GenBank/DDBJ databases">
        <title>Genomic Encyclopedia of Type Strains, Phase IV (KMG-IV): sequencing the most valuable type-strain genomes for metagenomic binning, comparative biology and taxonomic classification.</title>
        <authorList>
            <person name="Goeker M."/>
        </authorList>
    </citation>
    <scope>NUCLEOTIDE SEQUENCE [LARGE SCALE GENOMIC DNA]</scope>
    <source>
        <strain evidence="1 2">DSM 13575</strain>
    </source>
</reference>
<dbReference type="SUPFAM" id="SSF63825">
    <property type="entry name" value="YWTD domain"/>
    <property type="match status" value="1"/>
</dbReference>
<organism evidence="1 2">
    <name type="scientific">Petrotoga sibirica</name>
    <dbReference type="NCBI Taxonomy" id="156202"/>
    <lineage>
        <taxon>Bacteria</taxon>
        <taxon>Thermotogati</taxon>
        <taxon>Thermotogota</taxon>
        <taxon>Thermotogae</taxon>
        <taxon>Petrotogales</taxon>
        <taxon>Petrotogaceae</taxon>
        <taxon>Petrotoga</taxon>
    </lineage>
</organism>
<sequence length="603" mass="69662">MKKALIFLFIYLLLMNFWVFSQELSESELKSRELFSESLQLLFKGEKYEARVKLNQAMSGEIYITDIPKLWYYAAKLDLQLGMIDKAIQDLENSLLFSTVNEETNTLLNFINSIKNFSLSNYATPVFLEISQTAGVKDSFERFYNPVDCEIINSNLYVLDSQNHLIFKTSNYEEAWIRLDEDKNYYSINADENLNRVYLGTDQGIYYFESYSPIVRKEIKTESTIESTVLTSEIENQMEVLTEGFPFVIYDIDNAGRLVGYDPYNNEIKIIGYNGEILQRKKFDHSILFLDGALWHNNLYLIDYASSSVFNFNILKNEVVNTMQLPFKTYISLEVLPWNKILVSSVEDGIEILEDGELKPIDDDLTNEIISQFRGKIKIENGVLILSDLESNKVYLERIDSHTESNLYILNLYGLKYSKNDRTVTLKININDISGEKMDFLTKNIYVMDSGGRVPFDHHRTYSISDTYEYEINDLFQVHVPQINTDSKILTHGEINIELTPEKTIPFILSSSSLFHLTNTNGEEVNTNLENLAFMSRGGIIDQNQEEYLKGYLKVSYKPIDYLEYNLFPPIISGINPAGVSLLLEDKTLVDTLFYYTEGDINE</sequence>
<evidence type="ECO:0008006" key="3">
    <source>
        <dbReference type="Google" id="ProtNLM"/>
    </source>
</evidence>
<dbReference type="EMBL" id="SODZ01000002">
    <property type="protein sequence ID" value="TDX17065.1"/>
    <property type="molecule type" value="Genomic_DNA"/>
</dbReference>
<dbReference type="AlphaFoldDB" id="A0A4R8F1L4"/>
<dbReference type="Proteomes" id="UP000294817">
    <property type="component" value="Unassembled WGS sequence"/>
</dbReference>
<comment type="caution">
    <text evidence="1">The sequence shown here is derived from an EMBL/GenBank/DDBJ whole genome shotgun (WGS) entry which is preliminary data.</text>
</comment>